<dbReference type="RefSeq" id="WP_096377109.1">
    <property type="nucleotide sequence ID" value="NZ_AP014940.1"/>
</dbReference>
<keyword evidence="2" id="KW-0663">Pyridoxal phosphate</keyword>
<dbReference type="CDD" id="cd00609">
    <property type="entry name" value="AAT_like"/>
    <property type="match status" value="1"/>
</dbReference>
<evidence type="ECO:0000256" key="5">
    <source>
        <dbReference type="ARBA" id="ARBA00023163"/>
    </source>
</evidence>
<dbReference type="InterPro" id="IPR036388">
    <property type="entry name" value="WH-like_DNA-bd_sf"/>
</dbReference>
<dbReference type="Gene3D" id="3.40.640.10">
    <property type="entry name" value="Type I PLP-dependent aspartate aminotransferase-like (Major domain)"/>
    <property type="match status" value="1"/>
</dbReference>
<dbReference type="PROSITE" id="PS50949">
    <property type="entry name" value="HTH_GNTR"/>
    <property type="match status" value="1"/>
</dbReference>
<dbReference type="GO" id="GO:0030170">
    <property type="term" value="F:pyridoxal phosphate binding"/>
    <property type="evidence" value="ECO:0007669"/>
    <property type="project" value="InterPro"/>
</dbReference>
<keyword evidence="4" id="KW-0238">DNA-binding</keyword>
<sequence>MYLPLDGRGPLHGQLVRSLKDAVLAGRLPAGMRFPPTRLLAQQLSLSRNTVLAAYEQLRAEGFMQARVGSGSFVVLPGAPAQPPSEPPSRLPAQSAYAQRLRRYHDHANIPGRRLPGTVHSFQYGVPFTNPLLTSAWARALSHAAAYTPPNYPTSQGLPALRTAVCDYLSLRRGVRAVPEDVVIVAGTQQAIALTARVLLDEGDEAAIEDPHYFAVRESLQIHGARLRPIPVDGEGLRTDLLPERPPRLICTTPSHQFPTGALMSLPRRRALLDYARRHECWIFEDDYDGEFRFDAQPHAALYGLDDARRTIYVGTFSKVLFPSLRMGYMVVPPGLREDFVSAKWADDFGSPGIEQAALAQFLADGGFERHLRRTAKTLRQRRDALLAALRRLAGDALEIQDSRAGMHLLVWLRGRSPAEGDAFLAHAQARGLGLYSVAPCYIDPPQRAGLLFGYGALSVAEIEEAARLFAACLHETGLAAAPAAA</sequence>
<evidence type="ECO:0000313" key="8">
    <source>
        <dbReference type="Proteomes" id="UP000218824"/>
    </source>
</evidence>
<keyword evidence="3" id="KW-0805">Transcription regulation</keyword>
<dbReference type="GeneID" id="83063172"/>
<dbReference type="InterPro" id="IPR051446">
    <property type="entry name" value="HTH_trans_reg/aminotransferase"/>
</dbReference>
<reference evidence="7 8" key="1">
    <citation type="journal article" date="2017" name="DNA Res.">
        <title>Complete genome sequence and expression profile of the commercial lytic enzyme producer Lysobacter enzymogenes M497-1.</title>
        <authorList>
            <person name="Takami H."/>
            <person name="Toyoda A."/>
            <person name="Uchiyama I."/>
            <person name="Itoh T."/>
            <person name="Takaki Y."/>
            <person name="Arai W."/>
            <person name="Nishi S."/>
            <person name="Kawai M."/>
            <person name="Shinya K."/>
            <person name="Ikeda H."/>
        </authorList>
    </citation>
    <scope>NUCLEOTIDE SEQUENCE [LARGE SCALE GENOMIC DNA]</scope>
    <source>
        <strain evidence="7 8">M497-1</strain>
    </source>
</reference>
<evidence type="ECO:0000256" key="1">
    <source>
        <dbReference type="ARBA" id="ARBA00005384"/>
    </source>
</evidence>
<proteinExistence type="inferred from homology"/>
<dbReference type="CDD" id="cd07377">
    <property type="entry name" value="WHTH_GntR"/>
    <property type="match status" value="1"/>
</dbReference>
<feature type="domain" description="HTH gntR-type" evidence="6">
    <location>
        <begin position="9"/>
        <end position="77"/>
    </location>
</feature>
<dbReference type="GO" id="GO:0003677">
    <property type="term" value="F:DNA binding"/>
    <property type="evidence" value="ECO:0007669"/>
    <property type="project" value="UniProtKB-KW"/>
</dbReference>
<keyword evidence="5" id="KW-0804">Transcription</keyword>
<evidence type="ECO:0000256" key="2">
    <source>
        <dbReference type="ARBA" id="ARBA00022898"/>
    </source>
</evidence>
<evidence type="ECO:0000313" key="7">
    <source>
        <dbReference type="EMBL" id="BAV96784.1"/>
    </source>
</evidence>
<evidence type="ECO:0000256" key="4">
    <source>
        <dbReference type="ARBA" id="ARBA00023125"/>
    </source>
</evidence>
<dbReference type="InterPro" id="IPR000524">
    <property type="entry name" value="Tscrpt_reg_HTH_GntR"/>
</dbReference>
<dbReference type="Pfam" id="PF00392">
    <property type="entry name" value="GntR"/>
    <property type="match status" value="1"/>
</dbReference>
<dbReference type="GO" id="GO:0003700">
    <property type="term" value="F:DNA-binding transcription factor activity"/>
    <property type="evidence" value="ECO:0007669"/>
    <property type="project" value="InterPro"/>
</dbReference>
<dbReference type="InterPro" id="IPR004839">
    <property type="entry name" value="Aminotransferase_I/II_large"/>
</dbReference>
<dbReference type="PANTHER" id="PTHR46577">
    <property type="entry name" value="HTH-TYPE TRANSCRIPTIONAL REGULATORY PROTEIN GABR"/>
    <property type="match status" value="1"/>
</dbReference>
<dbReference type="SUPFAM" id="SSF53383">
    <property type="entry name" value="PLP-dependent transferases"/>
    <property type="match status" value="1"/>
</dbReference>
<dbReference type="InterPro" id="IPR015424">
    <property type="entry name" value="PyrdxlP-dep_Trfase"/>
</dbReference>
<dbReference type="KEGG" id="lem:LEN_1297"/>
<evidence type="ECO:0000256" key="3">
    <source>
        <dbReference type="ARBA" id="ARBA00023015"/>
    </source>
</evidence>
<dbReference type="SUPFAM" id="SSF46785">
    <property type="entry name" value="Winged helix' DNA-binding domain"/>
    <property type="match status" value="1"/>
</dbReference>
<dbReference type="PANTHER" id="PTHR46577:SF1">
    <property type="entry name" value="HTH-TYPE TRANSCRIPTIONAL REGULATORY PROTEIN GABR"/>
    <property type="match status" value="1"/>
</dbReference>
<dbReference type="Gene3D" id="1.10.10.10">
    <property type="entry name" value="Winged helix-like DNA-binding domain superfamily/Winged helix DNA-binding domain"/>
    <property type="match status" value="1"/>
</dbReference>
<dbReference type="InterPro" id="IPR015421">
    <property type="entry name" value="PyrdxlP-dep_Trfase_major"/>
</dbReference>
<dbReference type="Proteomes" id="UP000218824">
    <property type="component" value="Chromosome"/>
</dbReference>
<organism evidence="7 8">
    <name type="scientific">Lysobacter enzymogenes</name>
    <dbReference type="NCBI Taxonomy" id="69"/>
    <lineage>
        <taxon>Bacteria</taxon>
        <taxon>Pseudomonadati</taxon>
        <taxon>Pseudomonadota</taxon>
        <taxon>Gammaproteobacteria</taxon>
        <taxon>Lysobacterales</taxon>
        <taxon>Lysobacteraceae</taxon>
        <taxon>Lysobacter</taxon>
    </lineage>
</organism>
<dbReference type="SMART" id="SM00345">
    <property type="entry name" value="HTH_GNTR"/>
    <property type="match status" value="1"/>
</dbReference>
<comment type="similarity">
    <text evidence="1">In the C-terminal section; belongs to the class-I pyridoxal-phosphate-dependent aminotransferase family.</text>
</comment>
<accession>A0AAU9AGN3</accession>
<protein>
    <submittedName>
        <fullName evidence="7">Transcriptional regulator</fullName>
    </submittedName>
</protein>
<name>A0AAU9AGN3_LYSEN</name>
<dbReference type="AlphaFoldDB" id="A0AAU9AGN3"/>
<dbReference type="EMBL" id="AP014940">
    <property type="protein sequence ID" value="BAV96784.1"/>
    <property type="molecule type" value="Genomic_DNA"/>
</dbReference>
<dbReference type="InterPro" id="IPR036390">
    <property type="entry name" value="WH_DNA-bd_sf"/>
</dbReference>
<gene>
    <name evidence="7" type="ORF">LEN_1297</name>
</gene>
<evidence type="ECO:0000259" key="6">
    <source>
        <dbReference type="PROSITE" id="PS50949"/>
    </source>
</evidence>
<dbReference type="Pfam" id="PF00155">
    <property type="entry name" value="Aminotran_1_2"/>
    <property type="match status" value="1"/>
</dbReference>